<dbReference type="EMBL" id="JAHWGI010000339">
    <property type="protein sequence ID" value="KAK3913800.1"/>
    <property type="molecule type" value="Genomic_DNA"/>
</dbReference>
<gene>
    <name evidence="2" type="ORF">KUF71_023257</name>
</gene>
<dbReference type="GO" id="GO:0016301">
    <property type="term" value="F:kinase activity"/>
    <property type="evidence" value="ECO:0007669"/>
    <property type="project" value="UniProtKB-KW"/>
</dbReference>
<organism evidence="2 3">
    <name type="scientific">Frankliniella fusca</name>
    <dbReference type="NCBI Taxonomy" id="407009"/>
    <lineage>
        <taxon>Eukaryota</taxon>
        <taxon>Metazoa</taxon>
        <taxon>Ecdysozoa</taxon>
        <taxon>Arthropoda</taxon>
        <taxon>Hexapoda</taxon>
        <taxon>Insecta</taxon>
        <taxon>Pterygota</taxon>
        <taxon>Neoptera</taxon>
        <taxon>Paraneoptera</taxon>
        <taxon>Thysanoptera</taxon>
        <taxon>Terebrantia</taxon>
        <taxon>Thripoidea</taxon>
        <taxon>Thripidae</taxon>
        <taxon>Frankliniella</taxon>
    </lineage>
</organism>
<comment type="caution">
    <text evidence="2">The sequence shown here is derived from an EMBL/GenBank/DDBJ whole genome shotgun (WGS) entry which is preliminary data.</text>
</comment>
<evidence type="ECO:0000313" key="3">
    <source>
        <dbReference type="Proteomes" id="UP001219518"/>
    </source>
</evidence>
<accession>A0AAE1H547</accession>
<reference evidence="2" key="2">
    <citation type="journal article" date="2023" name="BMC Genomics">
        <title>Pest status, molecular evolution, and epigenetic factors derived from the genome assembly of Frankliniella fusca, a thysanopteran phytovirus vector.</title>
        <authorList>
            <person name="Catto M.A."/>
            <person name="Labadie P.E."/>
            <person name="Jacobson A.L."/>
            <person name="Kennedy G.G."/>
            <person name="Srinivasan R."/>
            <person name="Hunt B.G."/>
        </authorList>
    </citation>
    <scope>NUCLEOTIDE SEQUENCE</scope>
    <source>
        <strain evidence="2">PL_HMW_Pooled</strain>
    </source>
</reference>
<feature type="region of interest" description="Disordered" evidence="1">
    <location>
        <begin position="53"/>
        <end position="77"/>
    </location>
</feature>
<feature type="non-terminal residue" evidence="2">
    <location>
        <position position="1"/>
    </location>
</feature>
<sequence length="250" mass="26797">AGRGRAGPRAAATPPAHQVLTVPVYIVSTPAPRGLVVELICLFGGECARRARDNRTTRRATPPARHATPSRSSARPAFDDDGWRWILVAPPGPAPPGPLIDLTNRSLSALYQRDFPAASHAASQTRRNRQGKENTMLSFLSSDASGPWMTVLSSSPRTAVLSAARRTEPCSHPPANMSCRQLPCHYSCGTSSESSSPTSPGHHRAPRTRECIADPTAGLPEKNAISSPNLEECAERPRLTAGEEQVVFIK</sequence>
<keyword evidence="2" id="KW-0418">Kinase</keyword>
<protein>
    <submittedName>
        <fullName evidence="2">4-diphosphocytidyl-2-C-methyl-D-erythritol kinase</fullName>
    </submittedName>
</protein>
<dbReference type="Proteomes" id="UP001219518">
    <property type="component" value="Unassembled WGS sequence"/>
</dbReference>
<proteinExistence type="predicted"/>
<feature type="compositionally biased region" description="Low complexity" evidence="1">
    <location>
        <begin position="59"/>
        <end position="71"/>
    </location>
</feature>
<reference evidence="2" key="1">
    <citation type="submission" date="2021-07" db="EMBL/GenBank/DDBJ databases">
        <authorList>
            <person name="Catto M.A."/>
            <person name="Jacobson A."/>
            <person name="Kennedy G."/>
            <person name="Labadie P."/>
            <person name="Hunt B.G."/>
            <person name="Srinivasan R."/>
        </authorList>
    </citation>
    <scope>NUCLEOTIDE SEQUENCE</scope>
    <source>
        <strain evidence="2">PL_HMW_Pooled</strain>
        <tissue evidence="2">Head</tissue>
    </source>
</reference>
<name>A0AAE1H547_9NEOP</name>
<dbReference type="AlphaFoldDB" id="A0AAE1H547"/>
<evidence type="ECO:0000256" key="1">
    <source>
        <dbReference type="SAM" id="MobiDB-lite"/>
    </source>
</evidence>
<keyword evidence="3" id="KW-1185">Reference proteome</keyword>
<keyword evidence="2" id="KW-0808">Transferase</keyword>
<evidence type="ECO:0000313" key="2">
    <source>
        <dbReference type="EMBL" id="KAK3913800.1"/>
    </source>
</evidence>